<feature type="transmembrane region" description="Helical" evidence="7">
    <location>
        <begin position="731"/>
        <end position="754"/>
    </location>
</feature>
<proteinExistence type="inferred from homology"/>
<keyword evidence="2" id="KW-1003">Cell membrane</keyword>
<keyword evidence="3 7" id="KW-0812">Transmembrane</keyword>
<evidence type="ECO:0000256" key="7">
    <source>
        <dbReference type="SAM" id="Phobius"/>
    </source>
</evidence>
<dbReference type="InterPro" id="IPR050250">
    <property type="entry name" value="Macrolide_Exporter_MacB"/>
</dbReference>
<dbReference type="PANTHER" id="PTHR30572:SF4">
    <property type="entry name" value="ABC TRANSPORTER PERMEASE YTRF"/>
    <property type="match status" value="1"/>
</dbReference>
<reference evidence="9 10" key="1">
    <citation type="submission" date="2018-06" db="EMBL/GenBank/DDBJ databases">
        <authorList>
            <consortium name="Pathogen Informatics"/>
            <person name="Doyle S."/>
        </authorList>
    </citation>
    <scope>NUCLEOTIDE SEQUENCE [LARGE SCALE GENOMIC DNA]</scope>
    <source>
        <strain evidence="10">NCTC 11391</strain>
    </source>
</reference>
<evidence type="ECO:0000313" key="10">
    <source>
        <dbReference type="Proteomes" id="UP000254082"/>
    </source>
</evidence>
<accession>A0A380JEI7</accession>
<feature type="domain" description="ABC3 transporter permease C-terminal" evidence="8">
    <location>
        <begin position="258"/>
        <end position="377"/>
    </location>
</feature>
<comment type="similarity">
    <text evidence="6">Belongs to the ABC-4 integral membrane protein family.</text>
</comment>
<keyword evidence="9" id="KW-0378">Hydrolase</keyword>
<dbReference type="OrthoDB" id="9761168at2"/>
<feature type="transmembrane region" description="Helical" evidence="7">
    <location>
        <begin position="345"/>
        <end position="369"/>
    </location>
</feature>
<feature type="transmembrane region" description="Helical" evidence="7">
    <location>
        <begin position="420"/>
        <end position="441"/>
    </location>
</feature>
<keyword evidence="10" id="KW-1185">Reference proteome</keyword>
<dbReference type="PANTHER" id="PTHR30572">
    <property type="entry name" value="MEMBRANE COMPONENT OF TRANSPORTER-RELATED"/>
    <property type="match status" value="1"/>
</dbReference>
<evidence type="ECO:0000256" key="6">
    <source>
        <dbReference type="ARBA" id="ARBA00038076"/>
    </source>
</evidence>
<dbReference type="GO" id="GO:0022857">
    <property type="term" value="F:transmembrane transporter activity"/>
    <property type="evidence" value="ECO:0007669"/>
    <property type="project" value="TreeGrafter"/>
</dbReference>
<organism evidence="9 10">
    <name type="scientific">Streptococcus downei MFe28</name>
    <dbReference type="NCBI Taxonomy" id="764290"/>
    <lineage>
        <taxon>Bacteria</taxon>
        <taxon>Bacillati</taxon>
        <taxon>Bacillota</taxon>
        <taxon>Bacilli</taxon>
        <taxon>Lactobacillales</taxon>
        <taxon>Streptococcaceae</taxon>
        <taxon>Streptococcus</taxon>
    </lineage>
</organism>
<evidence type="ECO:0000256" key="5">
    <source>
        <dbReference type="ARBA" id="ARBA00023136"/>
    </source>
</evidence>
<dbReference type="GO" id="GO:0016787">
    <property type="term" value="F:hydrolase activity"/>
    <property type="evidence" value="ECO:0007669"/>
    <property type="project" value="UniProtKB-KW"/>
</dbReference>
<evidence type="ECO:0000259" key="8">
    <source>
        <dbReference type="Pfam" id="PF02687"/>
    </source>
</evidence>
<dbReference type="Proteomes" id="UP000254082">
    <property type="component" value="Unassembled WGS sequence"/>
</dbReference>
<sequence length="769" mass="85996">MFLAFQNLRKQKRHYFSFALMLFLTAVIVNLSLVLSFQTSKAYDQNFNRLKTAQLNVLIPQKQDSKDLLKEIDKIQGVTLVERHQGIFTKAKVHHFAGTDFEMTTVFYDSSQKRNLNRFELSKSSKVASQSVYIPNYISKLGGFPLGSKIRYTIGKKDYTYSVAGTVEEMQYGNYGTNVIGIYLPHNAYQSLFKEEEAHSVAEYSLKVSSSSDLSVVKKKLTSLLSDKGIAAVLIKDSKTVKQARTMMSTLLIAIFIAVAGIVFIISLFLSAFRIQNHLKSEVVNMGVLKAMGYTSAKIIFSEVLPYLLVAMIATVTGVLTSYLVLPFLASFLEVQSGFSFQPTFDSYALCLIVVFVTGVTGGLTYLCARKIHRFNPIDAVRRTDSTRRFSNHFSLANSKLGISGALILKQVFASFWQNMLLFVLTVGLMMLLACSGTLLYNTAGKPDNFLRTLSEELPSAIFTVDKPQELQNIKKELKSDSRVKQVLDYSTQSVNDPDGGLTAFVTPDFSKLTNDIIYKGRNPSTSDEVAIGSALAHHYKIGDWIRLDNNGRSHTYKVTGYVQSVNNQGQVCELTAAGYHKITETRLNHLNVYLKKGASVRRFIKEYRKNHSNSSLKVTNYDQVIKTGSRLYTGVIALVLGAVFTLSIFMISLVLFVVINSLITRRKQELGIYKALGWSDKQLIFQLIFDFIPVIVLAAFLSILLEVHLIPLLNQEVLGLVGVYKNHFQVSLGVLFLLALVFIGLNFVISLFLSRSIKTIVPYSLLTE</sequence>
<name>A0A380JEI7_STRDO</name>
<dbReference type="Pfam" id="PF02687">
    <property type="entry name" value="FtsX"/>
    <property type="match status" value="2"/>
</dbReference>
<dbReference type="EC" id="3.6.3.-" evidence="9"/>
<feature type="transmembrane region" description="Helical" evidence="7">
    <location>
        <begin position="684"/>
        <end position="711"/>
    </location>
</feature>
<feature type="transmembrane region" description="Helical" evidence="7">
    <location>
        <begin position="247"/>
        <end position="270"/>
    </location>
</feature>
<evidence type="ECO:0000256" key="2">
    <source>
        <dbReference type="ARBA" id="ARBA00022475"/>
    </source>
</evidence>
<dbReference type="EMBL" id="UHFA01000002">
    <property type="protein sequence ID" value="SUN35426.1"/>
    <property type="molecule type" value="Genomic_DNA"/>
</dbReference>
<feature type="transmembrane region" description="Helical" evidence="7">
    <location>
        <begin position="15"/>
        <end position="37"/>
    </location>
</feature>
<dbReference type="InterPro" id="IPR003838">
    <property type="entry name" value="ABC3_permease_C"/>
</dbReference>
<dbReference type="AlphaFoldDB" id="A0A380JEI7"/>
<feature type="transmembrane region" description="Helical" evidence="7">
    <location>
        <begin position="304"/>
        <end position="325"/>
    </location>
</feature>
<comment type="subcellular location">
    <subcellularLocation>
        <location evidence="1">Cell membrane</location>
        <topology evidence="1">Multi-pass membrane protein</topology>
    </subcellularLocation>
</comment>
<feature type="domain" description="ABC3 transporter permease C-terminal" evidence="8">
    <location>
        <begin position="644"/>
        <end position="760"/>
    </location>
</feature>
<evidence type="ECO:0000256" key="4">
    <source>
        <dbReference type="ARBA" id="ARBA00022989"/>
    </source>
</evidence>
<keyword evidence="5 7" id="KW-0472">Membrane</keyword>
<evidence type="ECO:0000256" key="1">
    <source>
        <dbReference type="ARBA" id="ARBA00004651"/>
    </source>
</evidence>
<dbReference type="GO" id="GO:0005886">
    <property type="term" value="C:plasma membrane"/>
    <property type="evidence" value="ECO:0007669"/>
    <property type="project" value="UniProtKB-SubCell"/>
</dbReference>
<protein>
    <submittedName>
        <fullName evidence="9">ABC transporter permease</fullName>
        <ecNumber evidence="9">3.6.3.-</ecNumber>
    </submittedName>
</protein>
<dbReference type="RefSeq" id="WP_002996352.1">
    <property type="nucleotide sequence ID" value="NZ_UHFA01000002.1"/>
</dbReference>
<evidence type="ECO:0000313" key="9">
    <source>
        <dbReference type="EMBL" id="SUN35426.1"/>
    </source>
</evidence>
<keyword evidence="4 7" id="KW-1133">Transmembrane helix</keyword>
<gene>
    <name evidence="9" type="primary">macB_3</name>
    <name evidence="9" type="ORF">NCTC11391_00430</name>
</gene>
<evidence type="ECO:0000256" key="3">
    <source>
        <dbReference type="ARBA" id="ARBA00022692"/>
    </source>
</evidence>
<feature type="transmembrane region" description="Helical" evidence="7">
    <location>
        <begin position="632"/>
        <end position="664"/>
    </location>
</feature>